<dbReference type="PROSITE" id="PS50206">
    <property type="entry name" value="RHODANESE_3"/>
    <property type="match status" value="1"/>
</dbReference>
<dbReference type="Gene3D" id="3.40.250.10">
    <property type="entry name" value="Rhodanese-like domain"/>
    <property type="match status" value="1"/>
</dbReference>
<dbReference type="InterPro" id="IPR001763">
    <property type="entry name" value="Rhodanese-like_dom"/>
</dbReference>
<dbReference type="InterPro" id="IPR036873">
    <property type="entry name" value="Rhodanese-like_dom_sf"/>
</dbReference>
<accession>A0A6M1SKG8</accession>
<proteinExistence type="predicted"/>
<keyword evidence="4" id="KW-1185">Reference proteome</keyword>
<evidence type="ECO:0000256" key="1">
    <source>
        <dbReference type="SAM" id="SignalP"/>
    </source>
</evidence>
<dbReference type="CDD" id="cd00158">
    <property type="entry name" value="RHOD"/>
    <property type="match status" value="1"/>
</dbReference>
<organism evidence="3 4">
    <name type="scientific">Halalkalibaculum roseum</name>
    <dbReference type="NCBI Taxonomy" id="2709311"/>
    <lineage>
        <taxon>Bacteria</taxon>
        <taxon>Pseudomonadati</taxon>
        <taxon>Balneolota</taxon>
        <taxon>Balneolia</taxon>
        <taxon>Balneolales</taxon>
        <taxon>Balneolaceae</taxon>
        <taxon>Halalkalibaculum</taxon>
    </lineage>
</organism>
<dbReference type="PANTHER" id="PTHR43031">
    <property type="entry name" value="FAD-DEPENDENT OXIDOREDUCTASE"/>
    <property type="match status" value="1"/>
</dbReference>
<dbReference type="SMART" id="SM00450">
    <property type="entry name" value="RHOD"/>
    <property type="match status" value="1"/>
</dbReference>
<evidence type="ECO:0000313" key="3">
    <source>
        <dbReference type="EMBL" id="NGP75801.1"/>
    </source>
</evidence>
<keyword evidence="1" id="KW-0732">Signal</keyword>
<sequence length="132" mass="14852">MRTVKWTTILTMLAGVIILSACSGNSESQTRINPETFKEKIQETRGVIIDVRTAEEYQEGHLALVDYNYNLLNGDFEAQLDSLSKDETYYLYCRTGNRSGQAAEIMKNNGFDKVYNVGGYQQLVDSGFESAE</sequence>
<name>A0A6M1SKG8_9BACT</name>
<evidence type="ECO:0000313" key="4">
    <source>
        <dbReference type="Proteomes" id="UP000473278"/>
    </source>
</evidence>
<protein>
    <submittedName>
        <fullName evidence="3">Rhodanese-like domain-containing protein</fullName>
    </submittedName>
</protein>
<comment type="caution">
    <text evidence="3">The sequence shown here is derived from an EMBL/GenBank/DDBJ whole genome shotgun (WGS) entry which is preliminary data.</text>
</comment>
<reference evidence="3 4" key="1">
    <citation type="submission" date="2020-02" db="EMBL/GenBank/DDBJ databases">
        <title>Balneolaceae bacterium YR4-1, complete genome.</title>
        <authorList>
            <person name="Li Y."/>
            <person name="Wu S."/>
        </authorList>
    </citation>
    <scope>NUCLEOTIDE SEQUENCE [LARGE SCALE GENOMIC DNA]</scope>
    <source>
        <strain evidence="3 4">YR4-1</strain>
    </source>
</reference>
<gene>
    <name evidence="3" type="ORF">G3570_04100</name>
</gene>
<dbReference type="PANTHER" id="PTHR43031:SF18">
    <property type="entry name" value="RHODANESE-RELATED SULFURTRANSFERASES"/>
    <property type="match status" value="1"/>
</dbReference>
<dbReference type="InterPro" id="IPR050229">
    <property type="entry name" value="GlpE_sulfurtransferase"/>
</dbReference>
<dbReference type="SUPFAM" id="SSF52821">
    <property type="entry name" value="Rhodanese/Cell cycle control phosphatase"/>
    <property type="match status" value="1"/>
</dbReference>
<dbReference type="Pfam" id="PF00581">
    <property type="entry name" value="Rhodanese"/>
    <property type="match status" value="1"/>
</dbReference>
<dbReference type="AlphaFoldDB" id="A0A6M1SKG8"/>
<feature type="domain" description="Rhodanese" evidence="2">
    <location>
        <begin position="42"/>
        <end position="132"/>
    </location>
</feature>
<evidence type="ECO:0000259" key="2">
    <source>
        <dbReference type="PROSITE" id="PS50206"/>
    </source>
</evidence>
<dbReference type="Proteomes" id="UP000473278">
    <property type="component" value="Unassembled WGS sequence"/>
</dbReference>
<feature type="chain" id="PRO_5026656767" evidence="1">
    <location>
        <begin position="24"/>
        <end position="132"/>
    </location>
</feature>
<dbReference type="PROSITE" id="PS51257">
    <property type="entry name" value="PROKAR_LIPOPROTEIN"/>
    <property type="match status" value="1"/>
</dbReference>
<dbReference type="EMBL" id="JAALLT010000001">
    <property type="protein sequence ID" value="NGP75801.1"/>
    <property type="molecule type" value="Genomic_DNA"/>
</dbReference>
<dbReference type="RefSeq" id="WP_249066646.1">
    <property type="nucleotide sequence ID" value="NZ_JAALLT010000001.1"/>
</dbReference>
<feature type="signal peptide" evidence="1">
    <location>
        <begin position="1"/>
        <end position="23"/>
    </location>
</feature>